<keyword evidence="8" id="KW-0966">Cell projection</keyword>
<keyword evidence="6 9" id="KW-0175">Coiled coil</keyword>
<keyword evidence="13" id="KW-1185">Reference proteome</keyword>
<keyword evidence="4" id="KW-0853">WD repeat</keyword>
<evidence type="ECO:0000313" key="14">
    <source>
        <dbReference type="Proteomes" id="UP000279307"/>
    </source>
</evidence>
<reference evidence="12" key="3">
    <citation type="submission" date="2018-07" db="EMBL/GenBank/DDBJ databases">
        <authorList>
            <person name="Mckenzie S.K."/>
            <person name="Kronauer D.J.C."/>
        </authorList>
    </citation>
    <scope>NUCLEOTIDE SEQUENCE</scope>
    <source>
        <strain evidence="12">Clonal line C1</strain>
    </source>
</reference>
<dbReference type="Proteomes" id="UP000053097">
    <property type="component" value="Unassembled WGS sequence"/>
</dbReference>
<evidence type="ECO:0000256" key="4">
    <source>
        <dbReference type="ARBA" id="ARBA00022574"/>
    </source>
</evidence>
<organism evidence="11 13">
    <name type="scientific">Ooceraea biroi</name>
    <name type="common">Clonal raider ant</name>
    <name type="synonym">Cerapachys biroi</name>
    <dbReference type="NCBI Taxonomy" id="2015173"/>
    <lineage>
        <taxon>Eukaryota</taxon>
        <taxon>Metazoa</taxon>
        <taxon>Ecdysozoa</taxon>
        <taxon>Arthropoda</taxon>
        <taxon>Hexapoda</taxon>
        <taxon>Insecta</taxon>
        <taxon>Pterygota</taxon>
        <taxon>Neoptera</taxon>
        <taxon>Endopterygota</taxon>
        <taxon>Hymenoptera</taxon>
        <taxon>Apocrita</taxon>
        <taxon>Aculeata</taxon>
        <taxon>Formicoidea</taxon>
        <taxon>Formicidae</taxon>
        <taxon>Dorylinae</taxon>
        <taxon>Ooceraea</taxon>
    </lineage>
</organism>
<dbReference type="InterPro" id="IPR011044">
    <property type="entry name" value="Quino_amine_DH_bsu"/>
</dbReference>
<accession>A0A026WC44</accession>
<comment type="subcellular location">
    <subcellularLocation>
        <location evidence="1">Cell projection</location>
        <location evidence="1">Cilium</location>
    </subcellularLocation>
    <subcellularLocation>
        <location evidence="2">Cytoplasm</location>
        <location evidence="2">Cytoskeleton</location>
    </subcellularLocation>
</comment>
<evidence type="ECO:0000256" key="2">
    <source>
        <dbReference type="ARBA" id="ARBA00004245"/>
    </source>
</evidence>
<dbReference type="GO" id="GO:0060271">
    <property type="term" value="P:cilium assembly"/>
    <property type="evidence" value="ECO:0007669"/>
    <property type="project" value="TreeGrafter"/>
</dbReference>
<dbReference type="OrthoDB" id="535167at2759"/>
<evidence type="ECO:0000313" key="11">
    <source>
        <dbReference type="EMBL" id="EZA53241.1"/>
    </source>
</evidence>
<keyword evidence="7" id="KW-0206">Cytoskeleton</keyword>
<dbReference type="OMA" id="PCALRSI"/>
<dbReference type="InterPro" id="IPR011047">
    <property type="entry name" value="Quinoprotein_ADH-like_sf"/>
</dbReference>
<feature type="compositionally biased region" description="Acidic residues" evidence="10">
    <location>
        <begin position="1014"/>
        <end position="1026"/>
    </location>
</feature>
<evidence type="ECO:0000256" key="5">
    <source>
        <dbReference type="ARBA" id="ARBA00022737"/>
    </source>
</evidence>
<feature type="region of interest" description="Disordered" evidence="10">
    <location>
        <begin position="1005"/>
        <end position="1036"/>
    </location>
</feature>
<feature type="coiled-coil region" evidence="9">
    <location>
        <begin position="1467"/>
        <end position="1533"/>
    </location>
</feature>
<evidence type="ECO:0000256" key="9">
    <source>
        <dbReference type="SAM" id="Coils"/>
    </source>
</evidence>
<evidence type="ECO:0000256" key="10">
    <source>
        <dbReference type="SAM" id="MobiDB-lite"/>
    </source>
</evidence>
<gene>
    <name evidence="12" type="ORF">DMN91_004557</name>
    <name evidence="11" type="ORF">X777_06320</name>
</gene>
<keyword evidence="5" id="KW-0677">Repeat</keyword>
<dbReference type="Pfam" id="PF25828">
    <property type="entry name" value="CC_Cfap43"/>
    <property type="match status" value="1"/>
</dbReference>
<dbReference type="EMBL" id="KK107293">
    <property type="protein sequence ID" value="EZA53241.1"/>
    <property type="molecule type" value="Genomic_DNA"/>
</dbReference>
<reference evidence="11 13" key="1">
    <citation type="journal article" date="2014" name="Curr. Biol.">
        <title>The genome of the clonal raider ant Cerapachys biroi.</title>
        <authorList>
            <person name="Oxley P.R."/>
            <person name="Ji L."/>
            <person name="Fetter-Pruneda I."/>
            <person name="McKenzie S.K."/>
            <person name="Li C."/>
            <person name="Hu H."/>
            <person name="Zhang G."/>
            <person name="Kronauer D.J."/>
        </authorList>
    </citation>
    <scope>NUCLEOTIDE SEQUENCE [LARGE SCALE GENOMIC DNA]</scope>
</reference>
<feature type="coiled-coil region" evidence="9">
    <location>
        <begin position="1084"/>
        <end position="1133"/>
    </location>
</feature>
<sequence length="1593" mass="183161">MNCSLCLYLYLICHRWIKFGKPHDFVFVGKETIATASGIYVRFLDLNTRERRIERFDNKERGDGASCLAGHSVVPIFSVVERKPNPKISVFAYPTLRRISRCALPDKVNDYLSCSFAGTEYLVSLTSFPDFRLIVWLWKTGNHVAALNTKINNLVQEIYCSSNSPHLISQLGVTDGTFAVYQVRTCSKIVSIHHMNVPVPECKIVSSSWTPEGNLFVSDEFGNVWLVAIDANKLYSVVKSETHEPPKSKPIVVAHKGAGGVIVVDANNEITLYKKSSANWNVSWQFVWSISTFYSVQAAKQHCFKDGILFHSRSGEIFEISTQQDNVPHVEFTHTDEIEYKALLSVSQRTDHVAAIDRLDRLCIFELSTGKLTARLSLRHHGEVLAANSHPVLPMLASCSISGNCIFIDVTNSSSPRIFNCFHLHKDPLDRIKFSLRGELLGIGNSQTGRIFIIDKQREERQVDVLGLIEVGGHITDFLIYEKSNNRFEILVLITANPSMASVGGNKVLVYNCEISSNFCAHATCVINLLTPYRMLYHYGSNQPLSILCIPSLSKQLHQMEIQNDFQDIKLTRALFAVHQMRNIGIFVTNSRVITYGYDGLVIIRNSIDLCKVAAVFMPHHRSKGGIKYAVSSRLGETIVSLGRNGDLVASRVRLPEARTNLLETGTASVHLSVKDFASSSNVFYNLEEETWLDSVTAAKLKAERDEILPVRASILADLEKIKKQIRELLDINESKPPDAQLPISAFDLNRESRQRKIEEARLEREEVRRNIEEECAQRDQLVSYLRELFWEPLLVKSCALKSIGGDTTIRNYPLVSPTRKMNGIQAWDRLSADTDEFLYSYDIYNKSVDEETEDERQESATINSASNNKTHEIAKKWYSLANEDEKLCISGTTTHKWIQDENIASTHQLLTSRNSDLETILKKDAIIENRERKLKMHFNDLFDEMRRTKEHELKRAKERIDRLQYCASELKTMFGIDSLLESIDIPTWNVEEIPDYVVTVEDHEVSKKRSQQEESENETVETTQEDENKDRKEDNFYTKALERMMDGVLEPKWENEVKKEVPVPECLTAKDASKYTDEDVAAIALYESKVQALQEKREKYKAMLQVEITETKEALQEDIAAFNNKLKDVELKRIQIDSAILQERLIRVRAIRRYQAEVNGRQEIARFEDEEHAPATQEALKLADECNSLEVVVSELKARYDNLCKMEKRQEAKFRGEFADLKQTKVEHLLRHYKKRPRVGRLTTTSITYLTEVARCVTSNEKSDILPDDCLDFLRGMDALDTMPRNLPPQINANHWRTMCKLRRAKVEVETKVRCCAIEMAEAEQTLSFYQKSMQTADNVVACKKVTLDNMEKSLAQLAEEMEVQLVLKMGQIEVPLRGDPSDYADTVLVTRDELLRVNDRIVEAGKRKLEAMQKSIHLRKVVSKHEWQHACEKMMLDDLQQDLKDVREFKITKHVLEFLKHYPHSLDLEKEYGKKQANLQMLRNRLREMLDVEHARLRETKLLMAKWKKKNDKITKEIKSKSSDIEELRQLLNDPCRKRDEESRRMRFTAIARRTRLIMKVENNYEQLLTLHARLEVLKLRSYPVLQFRAT</sequence>
<evidence type="ECO:0000256" key="1">
    <source>
        <dbReference type="ARBA" id="ARBA00004138"/>
    </source>
</evidence>
<feature type="coiled-coil region" evidence="9">
    <location>
        <begin position="1342"/>
        <end position="1369"/>
    </location>
</feature>
<reference evidence="12 14" key="2">
    <citation type="journal article" date="2018" name="Genome Res.">
        <title>The genomic architecture and molecular evolution of ant odorant receptors.</title>
        <authorList>
            <person name="McKenzie S.K."/>
            <person name="Kronauer D.J.C."/>
        </authorList>
    </citation>
    <scope>NUCLEOTIDE SEQUENCE [LARGE SCALE GENOMIC DNA]</scope>
    <source>
        <strain evidence="12">Clonal line C1</strain>
    </source>
</reference>
<dbReference type="GO" id="GO:0005930">
    <property type="term" value="C:axoneme"/>
    <property type="evidence" value="ECO:0007669"/>
    <property type="project" value="TreeGrafter"/>
</dbReference>
<evidence type="ECO:0000313" key="12">
    <source>
        <dbReference type="EMBL" id="RLU22279.1"/>
    </source>
</evidence>
<keyword evidence="3" id="KW-0963">Cytoplasm</keyword>
<dbReference type="SUPFAM" id="SSF50969">
    <property type="entry name" value="YVTN repeat-like/Quinoprotein amine dehydrogenase"/>
    <property type="match status" value="1"/>
</dbReference>
<dbReference type="Proteomes" id="UP000279307">
    <property type="component" value="Chromosome 5"/>
</dbReference>
<dbReference type="PANTHER" id="PTHR14885:SF1">
    <property type="entry name" value="CILIA- AND FLAGELLA-ASSOCIATED PROTEIN 43"/>
    <property type="match status" value="1"/>
</dbReference>
<feature type="coiled-coil region" evidence="9">
    <location>
        <begin position="716"/>
        <end position="778"/>
    </location>
</feature>
<dbReference type="PANTHER" id="PTHR14885">
    <property type="entry name" value="CILIA- AND FLAGELLA-ASSOCIATED PROTEIN 43-RELATED"/>
    <property type="match status" value="1"/>
</dbReference>
<dbReference type="SUPFAM" id="SSF50998">
    <property type="entry name" value="Quinoprotein alcohol dehydrogenase-like"/>
    <property type="match status" value="1"/>
</dbReference>
<protein>
    <submittedName>
        <fullName evidence="11">WD repeat-containing protein</fullName>
    </submittedName>
</protein>
<evidence type="ECO:0000256" key="8">
    <source>
        <dbReference type="ARBA" id="ARBA00023273"/>
    </source>
</evidence>
<dbReference type="Gene3D" id="2.130.10.10">
    <property type="entry name" value="YVTN repeat-like/Quinoprotein amine dehydrogenase"/>
    <property type="match status" value="2"/>
</dbReference>
<evidence type="ECO:0000313" key="13">
    <source>
        <dbReference type="Proteomes" id="UP000053097"/>
    </source>
</evidence>
<dbReference type="InterPro" id="IPR015943">
    <property type="entry name" value="WD40/YVTN_repeat-like_dom_sf"/>
</dbReference>
<dbReference type="EMBL" id="QOIP01000005">
    <property type="protein sequence ID" value="RLU22279.1"/>
    <property type="molecule type" value="Genomic_DNA"/>
</dbReference>
<evidence type="ECO:0000256" key="6">
    <source>
        <dbReference type="ARBA" id="ARBA00023054"/>
    </source>
</evidence>
<proteinExistence type="predicted"/>
<evidence type="ECO:0000256" key="3">
    <source>
        <dbReference type="ARBA" id="ARBA00022490"/>
    </source>
</evidence>
<name>A0A026WC44_OOCBI</name>
<feature type="compositionally biased region" description="Basic and acidic residues" evidence="10">
    <location>
        <begin position="1027"/>
        <end position="1036"/>
    </location>
</feature>
<dbReference type="GO" id="GO:0003341">
    <property type="term" value="P:cilium movement"/>
    <property type="evidence" value="ECO:0007669"/>
    <property type="project" value="UniProtKB-ARBA"/>
</dbReference>
<evidence type="ECO:0000256" key="7">
    <source>
        <dbReference type="ARBA" id="ARBA00023212"/>
    </source>
</evidence>